<keyword evidence="1" id="KW-0812">Transmembrane</keyword>
<accession>T1DQW7</accession>
<dbReference type="EMBL" id="GAMD01002219">
    <property type="protein sequence ID" value="JAA99371.1"/>
    <property type="molecule type" value="mRNA"/>
</dbReference>
<proteinExistence type="evidence at transcript level"/>
<dbReference type="AlphaFoldDB" id="T1DQW7"/>
<keyword evidence="1" id="KW-1133">Transmembrane helix</keyword>
<sequence>MPNKTQTHWLAIAGASSTVVVMISARTSVKRHFTGQDNTGQRIPMKTTSKINHSIQRAARSLSRDPL</sequence>
<keyword evidence="1" id="KW-0472">Membrane</keyword>
<evidence type="ECO:0000313" key="2">
    <source>
        <dbReference type="EMBL" id="JAA99371.1"/>
    </source>
</evidence>
<name>T1DQW7_ANOAQ</name>
<evidence type="ECO:0000256" key="1">
    <source>
        <dbReference type="SAM" id="Phobius"/>
    </source>
</evidence>
<reference evidence="2" key="1">
    <citation type="submission" date="2013-07" db="EMBL/GenBank/DDBJ databases">
        <title>Transcriptome sequencing and developmental regulation of gene expression in Anopheles aquasalis.</title>
        <authorList>
            <consortium name="Brazilian Malaria Network (MCT/CNPq/MS/SCTIE/DECIT/PRONEX 555648/2009-5) and Research Network on Bioactive Molecules from Arthropod Vectors (NAP-MOBIARVE"/>
            <consortium name="University of Sao Paulo)"/>
            <person name="Marinotti O."/>
            <person name="Ribeiro J.M.C."/>
            <person name="Costa-da-Silva A.L."/>
            <person name="Silva M.C.P."/>
            <person name="Lopes A.R."/>
            <person name="Barros M.S."/>
            <person name="Sa-Nunes A."/>
            <person name="Konjin B.B."/>
            <person name="Carvalho E."/>
            <person name="Suesdek L."/>
            <person name="Silva-Neto M.A.C."/>
            <person name="Capurro M.L."/>
        </authorList>
    </citation>
    <scope>NUCLEOTIDE SEQUENCE</scope>
    <source>
        <tissue evidence="2">Whole body</tissue>
    </source>
</reference>
<organism evidence="2">
    <name type="scientific">Anopheles aquasalis</name>
    <name type="common">Malaria mosquito</name>
    <dbReference type="NCBI Taxonomy" id="42839"/>
    <lineage>
        <taxon>Eukaryota</taxon>
        <taxon>Metazoa</taxon>
        <taxon>Ecdysozoa</taxon>
        <taxon>Arthropoda</taxon>
        <taxon>Hexapoda</taxon>
        <taxon>Insecta</taxon>
        <taxon>Pterygota</taxon>
        <taxon>Neoptera</taxon>
        <taxon>Endopterygota</taxon>
        <taxon>Diptera</taxon>
        <taxon>Nematocera</taxon>
        <taxon>Culicoidea</taxon>
        <taxon>Culicidae</taxon>
        <taxon>Anophelinae</taxon>
        <taxon>Anopheles</taxon>
    </lineage>
</organism>
<feature type="transmembrane region" description="Helical" evidence="1">
    <location>
        <begin position="6"/>
        <end position="25"/>
    </location>
</feature>
<protein>
    <submittedName>
        <fullName evidence="2">Uncharacterized protein</fullName>
    </submittedName>
</protein>